<evidence type="ECO:0000256" key="2">
    <source>
        <dbReference type="ARBA" id="ARBA00010075"/>
    </source>
</evidence>
<comment type="function">
    <text evidence="1">Involved in the transposition of the insertion sequence IS5.</text>
</comment>
<comment type="caution">
    <text evidence="8">The sequence shown here is derived from an EMBL/GenBank/DDBJ whole genome shotgun (WGS) entry which is preliminary data.</text>
</comment>
<evidence type="ECO:0000256" key="5">
    <source>
        <dbReference type="ARBA" id="ARBA00023172"/>
    </source>
</evidence>
<evidence type="ECO:0000256" key="3">
    <source>
        <dbReference type="ARBA" id="ARBA00022578"/>
    </source>
</evidence>
<dbReference type="Pfam" id="PF01609">
    <property type="entry name" value="DDE_Tnp_1"/>
    <property type="match status" value="1"/>
</dbReference>
<name>A0A847S6A2_9NEIS</name>
<evidence type="ECO:0000259" key="7">
    <source>
        <dbReference type="Pfam" id="PF05598"/>
    </source>
</evidence>
<reference evidence="8 9" key="1">
    <citation type="submission" date="2020-04" db="EMBL/GenBank/DDBJ databases">
        <title>Draft genome of Leeia sp. IMCC25680.</title>
        <authorList>
            <person name="Song J."/>
            <person name="Cho J.-C."/>
        </authorList>
    </citation>
    <scope>NUCLEOTIDE SEQUENCE [LARGE SCALE GENOMIC DNA]</scope>
    <source>
        <strain evidence="8 9">IMCC25680</strain>
    </source>
</reference>
<comment type="similarity">
    <text evidence="2">Belongs to the transposase 11 family.</text>
</comment>
<dbReference type="PANTHER" id="PTHR35604">
    <property type="entry name" value="TRANSPOSASE INSH FOR INSERTION SEQUENCE ELEMENT IS5A-RELATED"/>
    <property type="match status" value="1"/>
</dbReference>
<accession>A0A847S6A2</accession>
<keyword evidence="3" id="KW-0815">Transposition</keyword>
<evidence type="ECO:0000256" key="4">
    <source>
        <dbReference type="ARBA" id="ARBA00023125"/>
    </source>
</evidence>
<keyword evidence="5" id="KW-0233">DNA recombination</keyword>
<sequence length="283" mass="32267">MCALFEPHYPKPGRWQQPFALETMLRIHFMQQWFALSAPAMEEARHDIPLMRAFAGLDAGNDRMPDETTILNFRHLLERHQLAPQQLAAVNALLSQQGLLLRQGTLVDPTLIAAPSSTKNQAGKRDPEMSQTKKGNQWYFGAKAHIGVNMDSGLIHSVQLTTAKVADIRMTDQLLHGEEQLVIGDGGYHRKDRTFGHTHERQGIRMLTPYKRQAGQGLEAGQRAFNQLLPRLRAKVEHPFRVLKQQFGYAKVRYRGLIKYRVQVEVLFALVNLYLARKRLLMG</sequence>
<dbReference type="InterPro" id="IPR047959">
    <property type="entry name" value="Transpos_IS5"/>
</dbReference>
<dbReference type="NCBIfam" id="NF033581">
    <property type="entry name" value="transpos_IS5_4"/>
    <property type="match status" value="1"/>
</dbReference>
<dbReference type="Pfam" id="PF05598">
    <property type="entry name" value="DUF772"/>
    <property type="match status" value="1"/>
</dbReference>
<dbReference type="EMBL" id="JABAIM010000001">
    <property type="protein sequence ID" value="NLR75293.1"/>
    <property type="molecule type" value="Genomic_DNA"/>
</dbReference>
<organism evidence="8 9">
    <name type="scientific">Leeia aquatica</name>
    <dbReference type="NCBI Taxonomy" id="2725557"/>
    <lineage>
        <taxon>Bacteria</taxon>
        <taxon>Pseudomonadati</taxon>
        <taxon>Pseudomonadota</taxon>
        <taxon>Betaproteobacteria</taxon>
        <taxon>Neisseriales</taxon>
        <taxon>Leeiaceae</taxon>
        <taxon>Leeia</taxon>
    </lineage>
</organism>
<keyword evidence="4" id="KW-0238">DNA-binding</keyword>
<feature type="domain" description="Transposase InsH N-terminal" evidence="7">
    <location>
        <begin position="3"/>
        <end position="75"/>
    </location>
</feature>
<dbReference type="AlphaFoldDB" id="A0A847S6A2"/>
<dbReference type="Proteomes" id="UP000587991">
    <property type="component" value="Unassembled WGS sequence"/>
</dbReference>
<protein>
    <submittedName>
        <fullName evidence="8">IS5 family transposase</fullName>
    </submittedName>
</protein>
<feature type="domain" description="Transposase IS4-like" evidence="6">
    <location>
        <begin position="102"/>
        <end position="273"/>
    </location>
</feature>
<dbReference type="GO" id="GO:0006313">
    <property type="term" value="P:DNA transposition"/>
    <property type="evidence" value="ECO:0007669"/>
    <property type="project" value="InterPro"/>
</dbReference>
<evidence type="ECO:0000313" key="8">
    <source>
        <dbReference type="EMBL" id="NLR75293.1"/>
    </source>
</evidence>
<proteinExistence type="inferred from homology"/>
<evidence type="ECO:0000313" key="9">
    <source>
        <dbReference type="Proteomes" id="UP000587991"/>
    </source>
</evidence>
<dbReference type="GO" id="GO:0004803">
    <property type="term" value="F:transposase activity"/>
    <property type="evidence" value="ECO:0007669"/>
    <property type="project" value="InterPro"/>
</dbReference>
<evidence type="ECO:0000256" key="1">
    <source>
        <dbReference type="ARBA" id="ARBA00003544"/>
    </source>
</evidence>
<evidence type="ECO:0000259" key="6">
    <source>
        <dbReference type="Pfam" id="PF01609"/>
    </source>
</evidence>
<dbReference type="GO" id="GO:0003677">
    <property type="term" value="F:DNA binding"/>
    <property type="evidence" value="ECO:0007669"/>
    <property type="project" value="UniProtKB-KW"/>
</dbReference>
<gene>
    <name evidence="8" type="ORF">HF682_08990</name>
</gene>
<dbReference type="PANTHER" id="PTHR35604:SF2">
    <property type="entry name" value="TRANSPOSASE INSH FOR INSERTION SEQUENCE ELEMENT IS5A-RELATED"/>
    <property type="match status" value="1"/>
</dbReference>
<dbReference type="InterPro" id="IPR002559">
    <property type="entry name" value="Transposase_11"/>
</dbReference>
<dbReference type="InterPro" id="IPR008490">
    <property type="entry name" value="Transposase_InsH_N"/>
</dbReference>
<keyword evidence="9" id="KW-1185">Reference proteome</keyword>